<dbReference type="RefSeq" id="WP_006976734.1">
    <property type="nucleotide sequence ID" value="NZ_ABCS01000148.1"/>
</dbReference>
<dbReference type="Proteomes" id="UP000005801">
    <property type="component" value="Unassembled WGS sequence"/>
</dbReference>
<dbReference type="InterPro" id="IPR052382">
    <property type="entry name" value="ABHD10_acyl-thioesterase"/>
</dbReference>
<reference evidence="2 3" key="1">
    <citation type="submission" date="2007-06" db="EMBL/GenBank/DDBJ databases">
        <authorList>
            <person name="Shimkets L."/>
            <person name="Ferriera S."/>
            <person name="Johnson J."/>
            <person name="Kravitz S."/>
            <person name="Beeson K."/>
            <person name="Sutton G."/>
            <person name="Rogers Y.-H."/>
            <person name="Friedman R."/>
            <person name="Frazier M."/>
            <person name="Venter J.C."/>
        </authorList>
    </citation>
    <scope>NUCLEOTIDE SEQUENCE [LARGE SCALE GENOMIC DNA]</scope>
    <source>
        <strain evidence="2 3">SIR-1</strain>
    </source>
</reference>
<dbReference type="SUPFAM" id="SSF53474">
    <property type="entry name" value="alpha/beta-Hydrolases"/>
    <property type="match status" value="1"/>
</dbReference>
<dbReference type="OrthoDB" id="128799at2"/>
<accession>A6GJ48</accession>
<dbReference type="EMBL" id="ABCS01000148">
    <property type="protein sequence ID" value="EDM74123.1"/>
    <property type="molecule type" value="Genomic_DNA"/>
</dbReference>
<dbReference type="PANTHER" id="PTHR16138:SF7">
    <property type="entry name" value="PALMITOYL-PROTEIN THIOESTERASE ABHD10, MITOCHONDRIAL"/>
    <property type="match status" value="1"/>
</dbReference>
<dbReference type="ESTHER" id="9delt-a6gj48">
    <property type="family name" value="abh_upf00227"/>
</dbReference>
<keyword evidence="3" id="KW-1185">Reference proteome</keyword>
<sequence>MSFRHAYLHGFASSALSTKGQAMRRFYAERSLDLMTLDLNRPRFGRQTYTTMLSVLDDMDAEHGPREPRPWRLFGSSMGGYTAARWAELNPERVDRLILLCPAFDFAERWPTMLGEAAFARWKAEGTLDMPGPTGALEPVHFELFADAASNHPNRPVVPCPTLIIHGRNDPIVPIEGSREYAAAHAGRVRLIEVDDDHSLAGSLEAIQAAAIEHFIDPHHELWWDYFGGDAEGTAEHFRVHLDDFLSREGIEGCETGVEVLEVGRRAAAFCRCPESLVAVIGRALRPHRVD</sequence>
<proteinExistence type="predicted"/>
<dbReference type="InterPro" id="IPR029058">
    <property type="entry name" value="AB_hydrolase_fold"/>
</dbReference>
<organism evidence="2 3">
    <name type="scientific">Plesiocystis pacifica SIR-1</name>
    <dbReference type="NCBI Taxonomy" id="391625"/>
    <lineage>
        <taxon>Bacteria</taxon>
        <taxon>Pseudomonadati</taxon>
        <taxon>Myxococcota</taxon>
        <taxon>Polyangia</taxon>
        <taxon>Nannocystales</taxon>
        <taxon>Nannocystaceae</taxon>
        <taxon>Plesiocystis</taxon>
    </lineage>
</organism>
<gene>
    <name evidence="2" type="ORF">PPSIR1_33084</name>
</gene>
<evidence type="ECO:0000256" key="1">
    <source>
        <dbReference type="ARBA" id="ARBA00022801"/>
    </source>
</evidence>
<dbReference type="Pfam" id="PF05728">
    <property type="entry name" value="UPF0227"/>
    <property type="match status" value="1"/>
</dbReference>
<evidence type="ECO:0000313" key="2">
    <source>
        <dbReference type="EMBL" id="EDM74123.1"/>
    </source>
</evidence>
<dbReference type="AlphaFoldDB" id="A6GJ48"/>
<keyword evidence="1" id="KW-0378">Hydrolase</keyword>
<dbReference type="PANTHER" id="PTHR16138">
    <property type="entry name" value="MYCOPHENOLIC ACID ACYL-GLUCURONIDE ESTERASE, MITOCHONDRIAL"/>
    <property type="match status" value="1"/>
</dbReference>
<comment type="caution">
    <text evidence="2">The sequence shown here is derived from an EMBL/GenBank/DDBJ whole genome shotgun (WGS) entry which is preliminary data.</text>
</comment>
<dbReference type="InterPro" id="IPR008886">
    <property type="entry name" value="UPF0227/Esterase_YqiA"/>
</dbReference>
<dbReference type="eggNOG" id="COG1073">
    <property type="taxonomic scope" value="Bacteria"/>
</dbReference>
<dbReference type="Gene3D" id="3.40.50.1820">
    <property type="entry name" value="alpha/beta hydrolase"/>
    <property type="match status" value="1"/>
</dbReference>
<dbReference type="STRING" id="391625.PPSIR1_33084"/>
<name>A6GJ48_9BACT</name>
<dbReference type="GO" id="GO:0004553">
    <property type="term" value="F:hydrolase activity, hydrolyzing O-glycosyl compounds"/>
    <property type="evidence" value="ECO:0007669"/>
    <property type="project" value="TreeGrafter"/>
</dbReference>
<evidence type="ECO:0000313" key="3">
    <source>
        <dbReference type="Proteomes" id="UP000005801"/>
    </source>
</evidence>
<protein>
    <submittedName>
        <fullName evidence="2">Uncharacterized protein</fullName>
    </submittedName>
</protein>